<sequence>MPTVSVKQYFQQKPNSYVPTIVTTKPSGTVTASVSYTPEKATISKDVVTISDAAKRAYEQMVSKNQVSNTLTNQVVQPITPSIPSSVSVSTNFNQQKGIVYGTKKVYQSAVSDNASHASTNIMANKTSPAVIQGVGNKDSGNFEIKTAASTSTKTTHHVQTVTVQALANKKSDATDVKTLVERLNDLEKLTDSYLRELQKNPRTNVSRKPVEINDYNLEFIRHNSKVYAGFKWAITAGTIDGRHVQYVESKSKSLSKFFEPNGEGAFLKDPVTGSKIDFLHMAATLDGILSVSLIPDDLSGWAGDLQTAVIDLQRNTNDSNDLKILQKEAKKIIGGNSSFSTSDLLADIDAVNIANMIRENSKLHLSDAIEKYYSKSGEVNRRFSEFIESFGGKKGSKKLSIMLI</sequence>
<reference evidence="1 2" key="1">
    <citation type="submission" date="2020-08" db="EMBL/GenBank/DDBJ databases">
        <title>Genomic Encyclopedia of Type Strains, Phase IV (KMG-IV): sequencing the most valuable type-strain genomes for metagenomic binning, comparative biology and taxonomic classification.</title>
        <authorList>
            <person name="Goeker M."/>
        </authorList>
    </citation>
    <scope>NUCLEOTIDE SEQUENCE [LARGE SCALE GENOMIC DNA]</scope>
    <source>
        <strain evidence="1 2">DSM 19169</strain>
    </source>
</reference>
<dbReference type="EMBL" id="JACHEQ010000017">
    <property type="protein sequence ID" value="MBB5356568.1"/>
    <property type="molecule type" value="Genomic_DNA"/>
</dbReference>
<gene>
    <name evidence="1" type="ORF">HNR43_002577</name>
</gene>
<keyword evidence="2" id="KW-1185">Reference proteome</keyword>
<evidence type="ECO:0000313" key="2">
    <source>
        <dbReference type="Proteomes" id="UP000583699"/>
    </source>
</evidence>
<evidence type="ECO:0000313" key="1">
    <source>
        <dbReference type="EMBL" id="MBB5356568.1"/>
    </source>
</evidence>
<protein>
    <submittedName>
        <fullName evidence="1">Uncharacterized protein</fullName>
    </submittedName>
</protein>
<accession>A0A7W8JIZ8</accession>
<name>A0A7W8JIZ8_9BACL</name>
<proteinExistence type="predicted"/>
<dbReference type="RefSeq" id="WP_183244330.1">
    <property type="nucleotide sequence ID" value="NZ_JACHEQ010000017.1"/>
</dbReference>
<organism evidence="1 2">
    <name type="scientific">Anoxybacillus mongoliensis</name>
    <dbReference type="NCBI Taxonomy" id="452565"/>
    <lineage>
        <taxon>Bacteria</taxon>
        <taxon>Bacillati</taxon>
        <taxon>Bacillota</taxon>
        <taxon>Bacilli</taxon>
        <taxon>Bacillales</taxon>
        <taxon>Anoxybacillaceae</taxon>
        <taxon>Anoxybacillus</taxon>
    </lineage>
</organism>
<comment type="caution">
    <text evidence="1">The sequence shown here is derived from an EMBL/GenBank/DDBJ whole genome shotgun (WGS) entry which is preliminary data.</text>
</comment>
<dbReference type="Proteomes" id="UP000583699">
    <property type="component" value="Unassembled WGS sequence"/>
</dbReference>
<dbReference type="AlphaFoldDB" id="A0A7W8JIZ8"/>